<proteinExistence type="inferred from homology"/>
<protein>
    <recommendedName>
        <fullName evidence="7">DNA-directed RNA polymerase RBP11-like dimerisation domain-containing protein</fullName>
    </recommendedName>
</protein>
<feature type="region of interest" description="Disordered" evidence="6">
    <location>
        <begin position="96"/>
        <end position="119"/>
    </location>
</feature>
<name>A0ABP0TT08_9BRYO</name>
<evidence type="ECO:0000256" key="4">
    <source>
        <dbReference type="ARBA" id="ARBA00023242"/>
    </source>
</evidence>
<dbReference type="InterPro" id="IPR009025">
    <property type="entry name" value="RBP11-like_dimer"/>
</dbReference>
<keyword evidence="3" id="KW-0804">Transcription</keyword>
<dbReference type="InterPro" id="IPR022905">
    <property type="entry name" value="Rpo11-like"/>
</dbReference>
<feature type="domain" description="DNA-directed RNA polymerase RBP11-like dimerisation" evidence="7">
    <location>
        <begin position="12"/>
        <end position="82"/>
    </location>
</feature>
<dbReference type="InterPro" id="IPR008193">
    <property type="entry name" value="RNA_pol_Rpb11_13-16kDa_CS"/>
</dbReference>
<dbReference type="PANTHER" id="PTHR13946:SF28">
    <property type="entry name" value="DNA-DIRECTED RNA POLYMERASES I AND III SUBUNIT RPAC2"/>
    <property type="match status" value="1"/>
</dbReference>
<sequence>MEIGSEVDPSSATFSLTDEDHTLGNSLRYILNKDPRVSFCGYSVPHPSEARVNIRVQTTGAPARDVLKDALHDLMAIGEHVRATFERALEQHKVTRSMNEMSMRSGLTSQHTSGSVRDQ</sequence>
<dbReference type="PROSITE" id="PS01154">
    <property type="entry name" value="RNA_POL_L_13KD"/>
    <property type="match status" value="1"/>
</dbReference>
<gene>
    <name evidence="8" type="ORF">CSSPTR1EN2_LOCUS7249</name>
</gene>
<reference evidence="8" key="1">
    <citation type="submission" date="2024-02" db="EMBL/GenBank/DDBJ databases">
        <authorList>
            <consortium name="ELIXIR-Norway"/>
            <consortium name="Elixir Norway"/>
        </authorList>
    </citation>
    <scope>NUCLEOTIDE SEQUENCE</scope>
</reference>
<evidence type="ECO:0000256" key="3">
    <source>
        <dbReference type="ARBA" id="ARBA00023163"/>
    </source>
</evidence>
<evidence type="ECO:0000256" key="6">
    <source>
        <dbReference type="SAM" id="MobiDB-lite"/>
    </source>
</evidence>
<organism evidence="8 9">
    <name type="scientific">Sphagnum troendelagicum</name>
    <dbReference type="NCBI Taxonomy" id="128251"/>
    <lineage>
        <taxon>Eukaryota</taxon>
        <taxon>Viridiplantae</taxon>
        <taxon>Streptophyta</taxon>
        <taxon>Embryophyta</taxon>
        <taxon>Bryophyta</taxon>
        <taxon>Sphagnophytina</taxon>
        <taxon>Sphagnopsida</taxon>
        <taxon>Sphagnales</taxon>
        <taxon>Sphagnaceae</taxon>
        <taxon>Sphagnum</taxon>
    </lineage>
</organism>
<dbReference type="InterPro" id="IPR036603">
    <property type="entry name" value="RBP11-like"/>
</dbReference>
<keyword evidence="2" id="KW-0240">DNA-directed RNA polymerase</keyword>
<comment type="similarity">
    <text evidence="5">Belongs to the archaeal Rpo11/eukaryotic RPB11/RPC19 RNA polymerase subunit family.</text>
</comment>
<dbReference type="Gene3D" id="3.30.1360.10">
    <property type="entry name" value="RNA polymerase, RBP11-like subunit"/>
    <property type="match status" value="1"/>
</dbReference>
<evidence type="ECO:0000313" key="9">
    <source>
        <dbReference type="Proteomes" id="UP001497512"/>
    </source>
</evidence>
<accession>A0ABP0TT08</accession>
<dbReference type="CDD" id="cd07029">
    <property type="entry name" value="RNAP_I_III_AC19"/>
    <property type="match status" value="1"/>
</dbReference>
<dbReference type="EMBL" id="OZ019906">
    <property type="protein sequence ID" value="CAK9204164.1"/>
    <property type="molecule type" value="Genomic_DNA"/>
</dbReference>
<dbReference type="SUPFAM" id="SSF55257">
    <property type="entry name" value="RBP11-like subunits of RNA polymerase"/>
    <property type="match status" value="1"/>
</dbReference>
<keyword evidence="4" id="KW-0539">Nucleus</keyword>
<evidence type="ECO:0000256" key="5">
    <source>
        <dbReference type="ARBA" id="ARBA00025751"/>
    </source>
</evidence>
<comment type="subcellular location">
    <subcellularLocation>
        <location evidence="1">Nucleus</location>
    </subcellularLocation>
</comment>
<dbReference type="InterPro" id="IPR033898">
    <property type="entry name" value="RNAP_AC19"/>
</dbReference>
<dbReference type="PANTHER" id="PTHR13946">
    <property type="entry name" value="DNA-DIRECTED RNA POLYMERASE I,II,III"/>
    <property type="match status" value="1"/>
</dbReference>
<dbReference type="HAMAP" id="MF_00261">
    <property type="entry name" value="RNApol_arch_Rpo11"/>
    <property type="match status" value="1"/>
</dbReference>
<keyword evidence="9" id="KW-1185">Reference proteome</keyword>
<dbReference type="Pfam" id="PF13656">
    <property type="entry name" value="RNA_pol_L_2"/>
    <property type="match status" value="1"/>
</dbReference>
<evidence type="ECO:0000256" key="1">
    <source>
        <dbReference type="ARBA" id="ARBA00004123"/>
    </source>
</evidence>
<evidence type="ECO:0000313" key="8">
    <source>
        <dbReference type="EMBL" id="CAK9204164.1"/>
    </source>
</evidence>
<evidence type="ECO:0000256" key="2">
    <source>
        <dbReference type="ARBA" id="ARBA00022478"/>
    </source>
</evidence>
<evidence type="ECO:0000259" key="7">
    <source>
        <dbReference type="Pfam" id="PF13656"/>
    </source>
</evidence>
<dbReference type="Proteomes" id="UP001497512">
    <property type="component" value="Chromosome 14"/>
</dbReference>